<dbReference type="EMBL" id="JACYXI010000005">
    <property type="protein sequence ID" value="MBD8891907.1"/>
    <property type="molecule type" value="Genomic_DNA"/>
</dbReference>
<reference evidence="2" key="1">
    <citation type="submission" date="2020-09" db="EMBL/GenBank/DDBJ databases">
        <title>The genome sequence of strain Labrenzia suaedae 4C16A.</title>
        <authorList>
            <person name="Liu Y."/>
        </authorList>
    </citation>
    <scope>NUCLEOTIDE SEQUENCE [LARGE SCALE GENOMIC DNA]</scope>
    <source>
        <strain evidence="2">4C16A</strain>
    </source>
</reference>
<evidence type="ECO:0000313" key="2">
    <source>
        <dbReference type="Proteomes" id="UP000632063"/>
    </source>
</evidence>
<name>A0ABR9CM38_9HYPH</name>
<keyword evidence="2" id="KW-1185">Reference proteome</keyword>
<dbReference type="RefSeq" id="WP_192148038.1">
    <property type="nucleotide sequence ID" value="NZ_JACYXI010000005.1"/>
</dbReference>
<accession>A0ABR9CM38</accession>
<reference evidence="1 2" key="2">
    <citation type="journal article" date="2021" name="Int. J. Syst. Evol. Microbiol.">
        <title>Roseibium litorale sp. nov., isolated from a tidal flat sediment and proposal for the reclassification of Labrenzia polysiphoniae as Roseibium polysiphoniae comb. nov.</title>
        <authorList>
            <person name="Liu Y."/>
            <person name="Pei T."/>
            <person name="Du J."/>
            <person name="Chao M."/>
            <person name="Deng M.R."/>
            <person name="Zhu H."/>
        </authorList>
    </citation>
    <scope>NUCLEOTIDE SEQUENCE [LARGE SCALE GENOMIC DNA]</scope>
    <source>
        <strain evidence="1 2">4C16A</strain>
    </source>
</reference>
<protein>
    <submittedName>
        <fullName evidence="1">Uncharacterized protein</fullName>
    </submittedName>
</protein>
<gene>
    <name evidence="1" type="ORF">IG616_10130</name>
</gene>
<organism evidence="1 2">
    <name type="scientific">Roseibium litorale</name>
    <dbReference type="NCBI Taxonomy" id="2803841"/>
    <lineage>
        <taxon>Bacteria</taxon>
        <taxon>Pseudomonadati</taxon>
        <taxon>Pseudomonadota</taxon>
        <taxon>Alphaproteobacteria</taxon>
        <taxon>Hyphomicrobiales</taxon>
        <taxon>Stappiaceae</taxon>
        <taxon>Roseibium</taxon>
    </lineage>
</organism>
<sequence length="71" mass="8287">MPPRTSAAEADEVFILRFWRETGREADNEIVWRAEVTQLKETRQEDFRVAVQGVEEALRLVAALLEEERND</sequence>
<evidence type="ECO:0000313" key="1">
    <source>
        <dbReference type="EMBL" id="MBD8891907.1"/>
    </source>
</evidence>
<dbReference type="Proteomes" id="UP000632063">
    <property type="component" value="Unassembled WGS sequence"/>
</dbReference>
<comment type="caution">
    <text evidence="1">The sequence shown here is derived from an EMBL/GenBank/DDBJ whole genome shotgun (WGS) entry which is preliminary data.</text>
</comment>
<proteinExistence type="predicted"/>